<sequence>MSLMSRYLLRQNLFLMFMVLGVGIGLYLLSDLFDRLDDFLEAGVSAKVAITYFVVKTPLIISQILPAVFLIACILQLCIMARSRELVALQAGGISFLRLARFFFVCGIAWAVAQLAFSQFLGVQGEQLAARIWKEDVRKKSIQDTELNRVWFTEGAYIVHLGTVVPAKRQGRNVTAYELSDDGREIKQVLKARSFTAKPGDWTLRNVRILDPGMLTTGRADAYSLPLQQDVAAFQVVDPRTDLQKLPLWKLWTATRQLQATGSNVEALRTALHMKLAYACSVMVMGLIGLMLVTWKDNLYICIGTGLLLTFVYYALFTVGGTLGEKGIVSPVLAAWGADILFGGSALARILWFTRSRGKIQRKGKDSRRRWLHPRRGNPITRHKGHPDNKTGDETVNLRGSDV</sequence>
<dbReference type="PANTHER" id="PTHR33529">
    <property type="entry name" value="SLR0882 PROTEIN-RELATED"/>
    <property type="match status" value="1"/>
</dbReference>
<evidence type="ECO:0000256" key="6">
    <source>
        <dbReference type="SAM" id="MobiDB-lite"/>
    </source>
</evidence>
<feature type="transmembrane region" description="Helical" evidence="7">
    <location>
        <begin position="102"/>
        <end position="121"/>
    </location>
</feature>
<dbReference type="GO" id="GO:0055085">
    <property type="term" value="P:transmembrane transport"/>
    <property type="evidence" value="ECO:0007669"/>
    <property type="project" value="InterPro"/>
</dbReference>
<evidence type="ECO:0000256" key="2">
    <source>
        <dbReference type="ARBA" id="ARBA00022475"/>
    </source>
</evidence>
<feature type="transmembrane region" description="Helical" evidence="7">
    <location>
        <begin position="328"/>
        <end position="352"/>
    </location>
</feature>
<evidence type="ECO:0000256" key="4">
    <source>
        <dbReference type="ARBA" id="ARBA00022989"/>
    </source>
</evidence>
<evidence type="ECO:0000256" key="5">
    <source>
        <dbReference type="ARBA" id="ARBA00023136"/>
    </source>
</evidence>
<dbReference type="GO" id="GO:0015920">
    <property type="term" value="P:lipopolysaccharide transport"/>
    <property type="evidence" value="ECO:0007669"/>
    <property type="project" value="TreeGrafter"/>
</dbReference>
<organism evidence="8 9">
    <name type="scientific">Desulfovibrio subterraneus</name>
    <dbReference type="NCBI Taxonomy" id="2718620"/>
    <lineage>
        <taxon>Bacteria</taxon>
        <taxon>Pseudomonadati</taxon>
        <taxon>Thermodesulfobacteriota</taxon>
        <taxon>Desulfovibrionia</taxon>
        <taxon>Desulfovibrionales</taxon>
        <taxon>Desulfovibrionaceae</taxon>
        <taxon>Desulfovibrio</taxon>
    </lineage>
</organism>
<dbReference type="Proteomes" id="UP000503840">
    <property type="component" value="Unassembled WGS sequence"/>
</dbReference>
<dbReference type="Pfam" id="PF03739">
    <property type="entry name" value="LptF_LptG"/>
    <property type="match status" value="1"/>
</dbReference>
<proteinExistence type="predicted"/>
<reference evidence="8 9" key="1">
    <citation type="submission" date="2020-05" db="EMBL/GenBank/DDBJ databases">
        <title>Draft genome sequence of Desulfovibrio sp. strain HN2T.</title>
        <authorList>
            <person name="Ueno A."/>
            <person name="Tamazawa S."/>
            <person name="Tamamura S."/>
            <person name="Murakami T."/>
            <person name="Kiyama T."/>
            <person name="Inomata H."/>
            <person name="Amano Y."/>
            <person name="Miyakawa K."/>
            <person name="Tamaki H."/>
            <person name="Naganuma T."/>
            <person name="Kaneko K."/>
        </authorList>
    </citation>
    <scope>NUCLEOTIDE SEQUENCE [LARGE SCALE GENOMIC DNA]</scope>
    <source>
        <strain evidence="8 9">HN2</strain>
    </source>
</reference>
<keyword evidence="5 7" id="KW-0472">Membrane</keyword>
<keyword evidence="2" id="KW-1003">Cell membrane</keyword>
<evidence type="ECO:0000256" key="3">
    <source>
        <dbReference type="ARBA" id="ARBA00022692"/>
    </source>
</evidence>
<dbReference type="InterPro" id="IPR030923">
    <property type="entry name" value="LptG"/>
</dbReference>
<feature type="transmembrane region" description="Helical" evidence="7">
    <location>
        <begin position="60"/>
        <end position="81"/>
    </location>
</feature>
<keyword evidence="4 7" id="KW-1133">Transmembrane helix</keyword>
<keyword evidence="3 7" id="KW-0812">Transmembrane</keyword>
<feature type="transmembrane region" description="Helical" evidence="7">
    <location>
        <begin position="12"/>
        <end position="30"/>
    </location>
</feature>
<evidence type="ECO:0000313" key="8">
    <source>
        <dbReference type="EMBL" id="GFM34009.1"/>
    </source>
</evidence>
<keyword evidence="9" id="KW-1185">Reference proteome</keyword>
<evidence type="ECO:0000313" key="9">
    <source>
        <dbReference type="Proteomes" id="UP000503840"/>
    </source>
</evidence>
<dbReference type="InterPro" id="IPR005495">
    <property type="entry name" value="LptG/LptF_permease"/>
</dbReference>
<dbReference type="EMBL" id="BLVO01000013">
    <property type="protein sequence ID" value="GFM34009.1"/>
    <property type="molecule type" value="Genomic_DNA"/>
</dbReference>
<dbReference type="AlphaFoldDB" id="A0A7J0BK43"/>
<name>A0A7J0BK43_9BACT</name>
<evidence type="ECO:0000256" key="1">
    <source>
        <dbReference type="ARBA" id="ARBA00004651"/>
    </source>
</evidence>
<dbReference type="RefSeq" id="WP_174405641.1">
    <property type="nucleotide sequence ID" value="NZ_BLVO01000013.1"/>
</dbReference>
<feature type="compositionally biased region" description="Basic residues" evidence="6">
    <location>
        <begin position="364"/>
        <end position="385"/>
    </location>
</feature>
<evidence type="ECO:0000256" key="7">
    <source>
        <dbReference type="SAM" id="Phobius"/>
    </source>
</evidence>
<comment type="caution">
    <text evidence="8">The sequence shown here is derived from an EMBL/GenBank/DDBJ whole genome shotgun (WGS) entry which is preliminary data.</text>
</comment>
<feature type="region of interest" description="Disordered" evidence="6">
    <location>
        <begin position="364"/>
        <end position="403"/>
    </location>
</feature>
<dbReference type="NCBIfam" id="TIGR04408">
    <property type="entry name" value="LptG_lptG"/>
    <property type="match status" value="1"/>
</dbReference>
<feature type="transmembrane region" description="Helical" evidence="7">
    <location>
        <begin position="298"/>
        <end position="316"/>
    </location>
</feature>
<dbReference type="PANTHER" id="PTHR33529:SF6">
    <property type="entry name" value="YJGP_YJGQ FAMILY PERMEASE"/>
    <property type="match status" value="1"/>
</dbReference>
<dbReference type="GO" id="GO:0043190">
    <property type="term" value="C:ATP-binding cassette (ABC) transporter complex"/>
    <property type="evidence" value="ECO:0007669"/>
    <property type="project" value="InterPro"/>
</dbReference>
<comment type="subcellular location">
    <subcellularLocation>
        <location evidence="1">Cell membrane</location>
        <topology evidence="1">Multi-pass membrane protein</topology>
    </subcellularLocation>
</comment>
<gene>
    <name evidence="8" type="ORF">DSM101010T_23740</name>
</gene>
<accession>A0A7J0BK43</accession>
<protein>
    <submittedName>
        <fullName evidence="8">Permease</fullName>
    </submittedName>
</protein>
<feature type="transmembrane region" description="Helical" evidence="7">
    <location>
        <begin position="276"/>
        <end position="293"/>
    </location>
</feature>